<evidence type="ECO:0000256" key="2">
    <source>
        <dbReference type="ARBA" id="ARBA00022460"/>
    </source>
</evidence>
<evidence type="ECO:0000256" key="7">
    <source>
        <dbReference type="ARBA" id="ARBA00023136"/>
    </source>
</evidence>
<keyword evidence="13" id="KW-1185">Reference proteome</keyword>
<dbReference type="InterPro" id="IPR051962">
    <property type="entry name" value="Cuticlin"/>
</dbReference>
<dbReference type="Pfam" id="PF25301">
    <property type="entry name" value="CUT_C"/>
    <property type="match status" value="1"/>
</dbReference>
<keyword evidence="2" id="KW-0193">Cuticle</keyword>
<evidence type="ECO:0000256" key="6">
    <source>
        <dbReference type="ARBA" id="ARBA00022989"/>
    </source>
</evidence>
<protein>
    <submittedName>
        <fullName evidence="12">ZP domain-containing protein</fullName>
    </submittedName>
</protein>
<feature type="chain" id="PRO_5035799473" evidence="10">
    <location>
        <begin position="22"/>
        <end position="472"/>
    </location>
</feature>
<keyword evidence="6 9" id="KW-1133">Transmembrane helix</keyword>
<dbReference type="InterPro" id="IPR001507">
    <property type="entry name" value="ZP_dom"/>
</dbReference>
<dbReference type="AlphaFoldDB" id="A0A8R1I1M0"/>
<dbReference type="PANTHER" id="PTHR22907:SF1">
    <property type="entry name" value="ZP DOMAIN-CONTAINING PROTEIN"/>
    <property type="match status" value="1"/>
</dbReference>
<dbReference type="GO" id="GO:0042302">
    <property type="term" value="F:structural constituent of cuticle"/>
    <property type="evidence" value="ECO:0007669"/>
    <property type="project" value="UniProtKB-KW"/>
</dbReference>
<evidence type="ECO:0000256" key="5">
    <source>
        <dbReference type="ARBA" id="ARBA00022729"/>
    </source>
</evidence>
<name>A0A8R1I1M0_CAEJA</name>
<comment type="subcellular location">
    <subcellularLocation>
        <location evidence="1">Cell membrane</location>
        <topology evidence="1">Single-pass type I membrane protein</topology>
    </subcellularLocation>
</comment>
<dbReference type="PROSITE" id="PS51034">
    <property type="entry name" value="ZP_2"/>
    <property type="match status" value="1"/>
</dbReference>
<dbReference type="GO" id="GO:0005886">
    <property type="term" value="C:plasma membrane"/>
    <property type="evidence" value="ECO:0007669"/>
    <property type="project" value="UniProtKB-SubCell"/>
</dbReference>
<keyword evidence="5 10" id="KW-0732">Signal</keyword>
<evidence type="ECO:0000259" key="11">
    <source>
        <dbReference type="PROSITE" id="PS51034"/>
    </source>
</evidence>
<keyword evidence="4 9" id="KW-0812">Transmembrane</keyword>
<evidence type="ECO:0000256" key="3">
    <source>
        <dbReference type="ARBA" id="ARBA00022475"/>
    </source>
</evidence>
<dbReference type="Pfam" id="PF25057">
    <property type="entry name" value="CUT_N"/>
    <property type="match status" value="1"/>
</dbReference>
<feature type="region of interest" description="Disordered" evidence="8">
    <location>
        <begin position="309"/>
        <end position="334"/>
    </location>
</feature>
<evidence type="ECO:0000256" key="8">
    <source>
        <dbReference type="SAM" id="MobiDB-lite"/>
    </source>
</evidence>
<dbReference type="SMART" id="SM00241">
    <property type="entry name" value="ZP"/>
    <property type="match status" value="1"/>
</dbReference>
<feature type="signal peptide" evidence="10">
    <location>
        <begin position="1"/>
        <end position="21"/>
    </location>
</feature>
<accession>A0A8R1I1M0</accession>
<evidence type="ECO:0000256" key="10">
    <source>
        <dbReference type="SAM" id="SignalP"/>
    </source>
</evidence>
<dbReference type="InterPro" id="IPR056953">
    <property type="entry name" value="CUT_N"/>
</dbReference>
<evidence type="ECO:0000313" key="12">
    <source>
        <dbReference type="EnsemblMetazoa" id="CJA14545.1"/>
    </source>
</evidence>
<keyword evidence="3" id="KW-1003">Cell membrane</keyword>
<evidence type="ECO:0000256" key="1">
    <source>
        <dbReference type="ARBA" id="ARBA00004251"/>
    </source>
</evidence>
<dbReference type="Proteomes" id="UP000005237">
    <property type="component" value="Unassembled WGS sequence"/>
</dbReference>
<proteinExistence type="predicted"/>
<dbReference type="EnsemblMetazoa" id="CJA14545.1">
    <property type="protein sequence ID" value="CJA14545.1"/>
    <property type="gene ID" value="WBGene00133749"/>
</dbReference>
<reference evidence="12" key="2">
    <citation type="submission" date="2022-06" db="UniProtKB">
        <authorList>
            <consortium name="EnsemblMetazoa"/>
        </authorList>
    </citation>
    <scope>IDENTIFICATION</scope>
    <source>
        <strain evidence="12">DF5081</strain>
    </source>
</reference>
<organism evidence="12 13">
    <name type="scientific">Caenorhabditis japonica</name>
    <dbReference type="NCBI Taxonomy" id="281687"/>
    <lineage>
        <taxon>Eukaryota</taxon>
        <taxon>Metazoa</taxon>
        <taxon>Ecdysozoa</taxon>
        <taxon>Nematoda</taxon>
        <taxon>Chromadorea</taxon>
        <taxon>Rhabditida</taxon>
        <taxon>Rhabditina</taxon>
        <taxon>Rhabditomorpha</taxon>
        <taxon>Rhabditoidea</taxon>
        <taxon>Rhabditidae</taxon>
        <taxon>Peloderinae</taxon>
        <taxon>Caenorhabditis</taxon>
    </lineage>
</organism>
<evidence type="ECO:0000256" key="4">
    <source>
        <dbReference type="ARBA" id="ARBA00022692"/>
    </source>
</evidence>
<feature type="transmembrane region" description="Helical" evidence="9">
    <location>
        <begin position="428"/>
        <end position="450"/>
    </location>
</feature>
<sequence>MDMRFIKSTFALLLAFRLADLAHVPRIQNGIIGDPEVICDVRQIRILMKTKQPFFGSLYSKGFFHKRECRIRGNATQNSVEIVLPVDSDCGIRRKRMVNPRGILLDTIVILMFHPVFLTQTDRSYHVQCQYTESERTVTNALDVSMQPASELPQSAHQQDEASAPVCKYEVLMESATGPALTQATVGDSVYHKWSCSGGNTEMFCMTVHSCIVDDGQGFGQKLVDEHGCTLDAFILKELEYKEGELEAGQMSSVFKFADKPTVFFSCMIRVEMKESADISCVAPTETCKSRPPSTDQNLDVMTDRKVSNDIPPGFPRPPNDTHLQKPSRSSKFSMDDVDTFLNEDLEMGMDMEMEKLGGVPSDTMNRLIRRDIHSNTKLLADVDVAAPSVNVQDIPENEVGSPKTVSKNSKKISKRSEGDVCFTRTNIMLSFFILAALSIIAMSLMYLIMSRIAEKEARKRKEKQPLPDFSN</sequence>
<reference evidence="13" key="1">
    <citation type="submission" date="2010-08" db="EMBL/GenBank/DDBJ databases">
        <authorList>
            <consortium name="Caenorhabditis japonica Sequencing Consortium"/>
            <person name="Wilson R.K."/>
        </authorList>
    </citation>
    <scope>NUCLEOTIDE SEQUENCE [LARGE SCALE GENOMIC DNA]</scope>
    <source>
        <strain evidence="13">DF5081</strain>
    </source>
</reference>
<dbReference type="InterPro" id="IPR057475">
    <property type="entry name" value="CUT_C"/>
</dbReference>
<dbReference type="OMA" id="CMIRVEM"/>
<feature type="domain" description="ZP" evidence="11">
    <location>
        <begin position="38"/>
        <end position="288"/>
    </location>
</feature>
<evidence type="ECO:0000313" key="13">
    <source>
        <dbReference type="Proteomes" id="UP000005237"/>
    </source>
</evidence>
<dbReference type="PANTHER" id="PTHR22907">
    <property type="entry name" value="GH04558P"/>
    <property type="match status" value="1"/>
</dbReference>
<evidence type="ECO:0000256" key="9">
    <source>
        <dbReference type="SAM" id="Phobius"/>
    </source>
</evidence>
<keyword evidence="7 9" id="KW-0472">Membrane</keyword>